<protein>
    <submittedName>
        <fullName evidence="4">Class II aldolase/adducin family protein</fullName>
    </submittedName>
</protein>
<gene>
    <name evidence="4" type="ORF">M4L21_01515</name>
</gene>
<dbReference type="InterPro" id="IPR036409">
    <property type="entry name" value="Aldolase_II/adducin_N_sf"/>
</dbReference>
<name>A0A9X4L8C2_9STAP</name>
<dbReference type="InterPro" id="IPR050197">
    <property type="entry name" value="Aldolase_class_II_sugar_metab"/>
</dbReference>
<dbReference type="GO" id="GO:0019323">
    <property type="term" value="P:pentose catabolic process"/>
    <property type="evidence" value="ECO:0007669"/>
    <property type="project" value="TreeGrafter"/>
</dbReference>
<dbReference type="GO" id="GO:0005829">
    <property type="term" value="C:cytosol"/>
    <property type="evidence" value="ECO:0007669"/>
    <property type="project" value="TreeGrafter"/>
</dbReference>
<dbReference type="SMART" id="SM01007">
    <property type="entry name" value="Aldolase_II"/>
    <property type="match status" value="1"/>
</dbReference>
<evidence type="ECO:0000256" key="1">
    <source>
        <dbReference type="ARBA" id="ARBA00022723"/>
    </source>
</evidence>
<evidence type="ECO:0000259" key="3">
    <source>
        <dbReference type="SMART" id="SM01007"/>
    </source>
</evidence>
<dbReference type="PANTHER" id="PTHR22789:SF0">
    <property type="entry name" value="3-OXO-TETRONATE 4-PHOSPHATE DECARBOXYLASE-RELATED"/>
    <property type="match status" value="1"/>
</dbReference>
<comment type="caution">
    <text evidence="4">The sequence shown here is derived from an EMBL/GenBank/DDBJ whole genome shotgun (WGS) entry which is preliminary data.</text>
</comment>
<evidence type="ECO:0000313" key="5">
    <source>
        <dbReference type="Proteomes" id="UP001152302"/>
    </source>
</evidence>
<organism evidence="4 5">
    <name type="scientific">Staphylococcus equorum</name>
    <dbReference type="NCBI Taxonomy" id="246432"/>
    <lineage>
        <taxon>Bacteria</taxon>
        <taxon>Bacillati</taxon>
        <taxon>Bacillota</taxon>
        <taxon>Bacilli</taxon>
        <taxon>Bacillales</taxon>
        <taxon>Staphylococcaceae</taxon>
        <taxon>Staphylococcus</taxon>
    </lineage>
</organism>
<dbReference type="RefSeq" id="WP_277580282.1">
    <property type="nucleotide sequence ID" value="NZ_JAMBPV010000001.1"/>
</dbReference>
<dbReference type="AlphaFoldDB" id="A0A9X4L8C2"/>
<sequence length="216" mass="24102">MDTKEKKLREQMCEIGENLFNKDFVAANDGNISARLSENEVLATPTATSKGYITPDSIVKLDLEGNILEAKEGVLPSSEMKMHLRCYKAMKKCNGVVHAHPPYATGFAIKGEVLKKATMPEVVIAMPEIPLAAYGCPSTEEIPDSVEPYFDNYEAVLLESHGALTWGDTLMNAYLNMERLEYIAKLTFITRSIDGERELPKERIDELVALRPKYGK</sequence>
<dbReference type="GO" id="GO:0016832">
    <property type="term" value="F:aldehyde-lyase activity"/>
    <property type="evidence" value="ECO:0007669"/>
    <property type="project" value="TreeGrafter"/>
</dbReference>
<dbReference type="Pfam" id="PF00596">
    <property type="entry name" value="Aldolase_II"/>
    <property type="match status" value="1"/>
</dbReference>
<dbReference type="Proteomes" id="UP001152302">
    <property type="component" value="Unassembled WGS sequence"/>
</dbReference>
<dbReference type="InterPro" id="IPR001303">
    <property type="entry name" value="Aldolase_II/adducin_N"/>
</dbReference>
<evidence type="ECO:0000313" key="4">
    <source>
        <dbReference type="EMBL" id="MDG0857987.1"/>
    </source>
</evidence>
<dbReference type="EMBL" id="JAMBPX010000001">
    <property type="protein sequence ID" value="MDG0857987.1"/>
    <property type="molecule type" value="Genomic_DNA"/>
</dbReference>
<dbReference type="GO" id="GO:0046872">
    <property type="term" value="F:metal ion binding"/>
    <property type="evidence" value="ECO:0007669"/>
    <property type="project" value="UniProtKB-KW"/>
</dbReference>
<keyword evidence="2" id="KW-0456">Lyase</keyword>
<feature type="domain" description="Class II aldolase/adducin N-terminal" evidence="3">
    <location>
        <begin position="10"/>
        <end position="188"/>
    </location>
</feature>
<accession>A0A9X4L8C2</accession>
<dbReference type="Gene3D" id="3.40.225.10">
    <property type="entry name" value="Class II aldolase/adducin N-terminal domain"/>
    <property type="match status" value="1"/>
</dbReference>
<evidence type="ECO:0000256" key="2">
    <source>
        <dbReference type="ARBA" id="ARBA00023239"/>
    </source>
</evidence>
<reference evidence="4" key="1">
    <citation type="submission" date="2022-05" db="EMBL/GenBank/DDBJ databases">
        <title>Comparative genomics of Staphylococcus equorum isolates.</title>
        <authorList>
            <person name="Luelf R.H."/>
        </authorList>
    </citation>
    <scope>NUCLEOTIDE SEQUENCE</scope>
    <source>
        <strain evidence="4">TMW 2.2343</strain>
    </source>
</reference>
<dbReference type="PANTHER" id="PTHR22789">
    <property type="entry name" value="FUCULOSE PHOSPHATE ALDOLASE"/>
    <property type="match status" value="1"/>
</dbReference>
<keyword evidence="1" id="KW-0479">Metal-binding</keyword>
<proteinExistence type="predicted"/>
<dbReference type="SUPFAM" id="SSF53639">
    <property type="entry name" value="AraD/HMP-PK domain-like"/>
    <property type="match status" value="1"/>
</dbReference>